<dbReference type="PANTHER" id="PTHR43385">
    <property type="entry name" value="RIBOFLAVIN TRANSPORTER RIBJ"/>
    <property type="match status" value="1"/>
</dbReference>
<dbReference type="GO" id="GO:0005886">
    <property type="term" value="C:plasma membrane"/>
    <property type="evidence" value="ECO:0007669"/>
    <property type="project" value="UniProtKB-SubCell"/>
</dbReference>
<dbReference type="PROSITE" id="PS50850">
    <property type="entry name" value="MFS"/>
    <property type="match status" value="1"/>
</dbReference>
<dbReference type="PANTHER" id="PTHR43385:SF1">
    <property type="entry name" value="RIBOFLAVIN TRANSPORTER RIBJ"/>
    <property type="match status" value="1"/>
</dbReference>
<sequence length="410" mass="41680">MSPSATRLVPAGHPGGHEPVTPTRNTAIVAALAITQTIGYGTLYYAFAVLLTPLAAGLHTSTTAVTGAFTASVLTGAALAVPIGRRLDHHGGRFLMTCGSAAGALLLAVLSQVHHLWQLYLVQIGIGAAAAASLYETAFAVVIAVTTVERRSRALLTITVVAGFASSVFLPLTGWLTDAHGWRTALLILAAVQAVTVPLHALLLRRPSTPAAPHASARAAPQSIRAALADRGFWLLAIGFTAHTTAVSAFTVHLVAALTSWGHRPAFAATIAGLLGVLSVAGRLITTGLQRRHRTTTVTATVFTLQAAAALLLPVVGAGIGGSIGAVVGFGLGFGVATIAKPLLLTERYDTRRYATLAGALVVPVTLAKAAAPLAAAYLHTATGSYATVFTAIAVCCAIAAAAIAAATRT</sequence>
<reference evidence="9 10" key="1">
    <citation type="submission" date="2018-11" db="EMBL/GenBank/DDBJ databases">
        <title>Sequencing the genomes of 1000 actinobacteria strains.</title>
        <authorList>
            <person name="Klenk H.-P."/>
        </authorList>
    </citation>
    <scope>NUCLEOTIDE SEQUENCE [LARGE SCALE GENOMIC DNA]</scope>
    <source>
        <strain evidence="9 10">DSM 43634</strain>
    </source>
</reference>
<dbReference type="GO" id="GO:0022857">
    <property type="term" value="F:transmembrane transporter activity"/>
    <property type="evidence" value="ECO:0007669"/>
    <property type="project" value="InterPro"/>
</dbReference>
<accession>A0A3N1GDV8</accession>
<gene>
    <name evidence="9" type="ORF">EDD30_1233</name>
</gene>
<name>A0A3N1GDV8_9ACTN</name>
<dbReference type="Proteomes" id="UP000271683">
    <property type="component" value="Unassembled WGS sequence"/>
</dbReference>
<keyword evidence="3 7" id="KW-0812">Transmembrane</keyword>
<dbReference type="RefSeq" id="WP_244945137.1">
    <property type="nucleotide sequence ID" value="NZ_RJKL01000001.1"/>
</dbReference>
<feature type="transmembrane region" description="Helical" evidence="7">
    <location>
        <begin position="266"/>
        <end position="286"/>
    </location>
</feature>
<feature type="domain" description="Major facilitator superfamily (MFS) profile" evidence="8">
    <location>
        <begin position="25"/>
        <end position="410"/>
    </location>
</feature>
<dbReference type="SUPFAM" id="SSF103473">
    <property type="entry name" value="MFS general substrate transporter"/>
    <property type="match status" value="1"/>
</dbReference>
<keyword evidence="2" id="KW-0813">Transport</keyword>
<feature type="transmembrane region" description="Helical" evidence="7">
    <location>
        <begin position="233"/>
        <end position="254"/>
    </location>
</feature>
<evidence type="ECO:0000256" key="1">
    <source>
        <dbReference type="ARBA" id="ARBA00004651"/>
    </source>
</evidence>
<organism evidence="9 10">
    <name type="scientific">Couchioplanes caeruleus</name>
    <dbReference type="NCBI Taxonomy" id="56438"/>
    <lineage>
        <taxon>Bacteria</taxon>
        <taxon>Bacillati</taxon>
        <taxon>Actinomycetota</taxon>
        <taxon>Actinomycetes</taxon>
        <taxon>Micromonosporales</taxon>
        <taxon>Micromonosporaceae</taxon>
        <taxon>Couchioplanes</taxon>
    </lineage>
</organism>
<evidence type="ECO:0000256" key="7">
    <source>
        <dbReference type="SAM" id="Phobius"/>
    </source>
</evidence>
<dbReference type="Gene3D" id="1.20.1250.20">
    <property type="entry name" value="MFS general substrate transporter like domains"/>
    <property type="match status" value="1"/>
</dbReference>
<feature type="region of interest" description="Disordered" evidence="6">
    <location>
        <begin position="1"/>
        <end position="21"/>
    </location>
</feature>
<evidence type="ECO:0000313" key="9">
    <source>
        <dbReference type="EMBL" id="ROP28469.1"/>
    </source>
</evidence>
<feature type="transmembrane region" description="Helical" evidence="7">
    <location>
        <begin position="155"/>
        <end position="176"/>
    </location>
</feature>
<evidence type="ECO:0000256" key="6">
    <source>
        <dbReference type="SAM" id="MobiDB-lite"/>
    </source>
</evidence>
<feature type="transmembrane region" description="Helical" evidence="7">
    <location>
        <begin position="182"/>
        <end position="204"/>
    </location>
</feature>
<evidence type="ECO:0000313" key="10">
    <source>
        <dbReference type="Proteomes" id="UP000271683"/>
    </source>
</evidence>
<feature type="transmembrane region" description="Helical" evidence="7">
    <location>
        <begin position="94"/>
        <end position="114"/>
    </location>
</feature>
<dbReference type="EMBL" id="RJKL01000001">
    <property type="protein sequence ID" value="ROP28469.1"/>
    <property type="molecule type" value="Genomic_DNA"/>
</dbReference>
<comment type="caution">
    <text evidence="9">The sequence shown here is derived from an EMBL/GenBank/DDBJ whole genome shotgun (WGS) entry which is preliminary data.</text>
</comment>
<evidence type="ECO:0000256" key="4">
    <source>
        <dbReference type="ARBA" id="ARBA00022989"/>
    </source>
</evidence>
<evidence type="ECO:0000259" key="8">
    <source>
        <dbReference type="PROSITE" id="PS50850"/>
    </source>
</evidence>
<feature type="transmembrane region" description="Helical" evidence="7">
    <location>
        <begin position="357"/>
        <end position="379"/>
    </location>
</feature>
<feature type="transmembrane region" description="Helical" evidence="7">
    <location>
        <begin position="27"/>
        <end position="51"/>
    </location>
</feature>
<dbReference type="AlphaFoldDB" id="A0A3N1GDV8"/>
<feature type="transmembrane region" description="Helical" evidence="7">
    <location>
        <begin position="385"/>
        <end position="407"/>
    </location>
</feature>
<keyword evidence="5 7" id="KW-0472">Membrane</keyword>
<keyword evidence="4 7" id="KW-1133">Transmembrane helix</keyword>
<dbReference type="InterPro" id="IPR036259">
    <property type="entry name" value="MFS_trans_sf"/>
</dbReference>
<comment type="subcellular location">
    <subcellularLocation>
        <location evidence="1">Cell membrane</location>
        <topology evidence="1">Multi-pass membrane protein</topology>
    </subcellularLocation>
</comment>
<protein>
    <submittedName>
        <fullName evidence="9">Putative MFS family arabinose efflux permease</fullName>
    </submittedName>
</protein>
<dbReference type="InterPro" id="IPR011701">
    <property type="entry name" value="MFS"/>
</dbReference>
<feature type="transmembrane region" description="Helical" evidence="7">
    <location>
        <begin position="120"/>
        <end position="143"/>
    </location>
</feature>
<proteinExistence type="predicted"/>
<evidence type="ECO:0000256" key="3">
    <source>
        <dbReference type="ARBA" id="ARBA00022692"/>
    </source>
</evidence>
<dbReference type="InterPro" id="IPR052983">
    <property type="entry name" value="MFS_Riboflavin_Transporter"/>
</dbReference>
<dbReference type="InterPro" id="IPR020846">
    <property type="entry name" value="MFS_dom"/>
</dbReference>
<evidence type="ECO:0000256" key="5">
    <source>
        <dbReference type="ARBA" id="ARBA00023136"/>
    </source>
</evidence>
<feature type="transmembrane region" description="Helical" evidence="7">
    <location>
        <begin position="298"/>
        <end position="320"/>
    </location>
</feature>
<feature type="transmembrane region" description="Helical" evidence="7">
    <location>
        <begin position="63"/>
        <end position="82"/>
    </location>
</feature>
<dbReference type="Pfam" id="PF07690">
    <property type="entry name" value="MFS_1"/>
    <property type="match status" value="1"/>
</dbReference>
<evidence type="ECO:0000256" key="2">
    <source>
        <dbReference type="ARBA" id="ARBA00022448"/>
    </source>
</evidence>
<feature type="transmembrane region" description="Helical" evidence="7">
    <location>
        <begin position="326"/>
        <end position="345"/>
    </location>
</feature>